<feature type="domain" description="NlpC/P60" evidence="5">
    <location>
        <begin position="94"/>
        <end position="208"/>
    </location>
</feature>
<evidence type="ECO:0000256" key="3">
    <source>
        <dbReference type="ARBA" id="ARBA00022801"/>
    </source>
</evidence>
<dbReference type="PATRIC" id="fig|796943.3.peg.143"/>
<gene>
    <name evidence="6" type="ORF">HMPREF9625_01799</name>
</gene>
<keyword evidence="4" id="KW-0788">Thiol protease</keyword>
<dbReference type="InterPro" id="IPR038765">
    <property type="entry name" value="Papain-like_cys_pep_sf"/>
</dbReference>
<evidence type="ECO:0000313" key="6">
    <source>
        <dbReference type="EMBL" id="EHL13734.1"/>
    </source>
</evidence>
<keyword evidence="7" id="KW-1185">Reference proteome</keyword>
<keyword evidence="2" id="KW-0645">Protease</keyword>
<comment type="caution">
    <text evidence="6">The sequence shown here is derived from an EMBL/GenBank/DDBJ whole genome shotgun (WGS) entry which is preliminary data.</text>
</comment>
<dbReference type="RefSeq" id="WP_009535638.1">
    <property type="nucleotide sequence ID" value="NZ_KE148312.1"/>
</dbReference>
<organism evidence="6 7">
    <name type="scientific">Oribacterium parvum ACB1</name>
    <dbReference type="NCBI Taxonomy" id="796943"/>
    <lineage>
        <taxon>Bacteria</taxon>
        <taxon>Bacillati</taxon>
        <taxon>Bacillota</taxon>
        <taxon>Clostridia</taxon>
        <taxon>Lachnospirales</taxon>
        <taxon>Lachnospiraceae</taxon>
        <taxon>Oribacterium</taxon>
    </lineage>
</organism>
<dbReference type="InterPro" id="IPR051202">
    <property type="entry name" value="Peptidase_C40"/>
</dbReference>
<dbReference type="PANTHER" id="PTHR47053">
    <property type="entry name" value="MUREIN DD-ENDOPEPTIDASE MEPH-RELATED"/>
    <property type="match status" value="1"/>
</dbReference>
<dbReference type="EMBL" id="AFZC02000002">
    <property type="protein sequence ID" value="EHL13734.1"/>
    <property type="molecule type" value="Genomic_DNA"/>
</dbReference>
<dbReference type="STRING" id="796943.HMPREF9625_01799"/>
<comment type="similarity">
    <text evidence="1">Belongs to the peptidase C40 family.</text>
</comment>
<accession>G9WK92</accession>
<proteinExistence type="inferred from homology"/>
<keyword evidence="3" id="KW-0378">Hydrolase</keyword>
<dbReference type="Pfam" id="PF00877">
    <property type="entry name" value="NLPC_P60"/>
    <property type="match status" value="1"/>
</dbReference>
<evidence type="ECO:0000259" key="5">
    <source>
        <dbReference type="PROSITE" id="PS51935"/>
    </source>
</evidence>
<evidence type="ECO:0000313" key="7">
    <source>
        <dbReference type="Proteomes" id="UP000018461"/>
    </source>
</evidence>
<evidence type="ECO:0000256" key="4">
    <source>
        <dbReference type="ARBA" id="ARBA00022807"/>
    </source>
</evidence>
<dbReference type="SUPFAM" id="SSF54001">
    <property type="entry name" value="Cysteine proteinases"/>
    <property type="match status" value="1"/>
</dbReference>
<dbReference type="GO" id="GO:0008234">
    <property type="term" value="F:cysteine-type peptidase activity"/>
    <property type="evidence" value="ECO:0007669"/>
    <property type="project" value="UniProtKB-KW"/>
</dbReference>
<name>G9WK92_9FIRM</name>
<dbReference type="Gene3D" id="3.90.1720.10">
    <property type="entry name" value="endopeptidase domain like (from Nostoc punctiforme)"/>
    <property type="match status" value="1"/>
</dbReference>
<dbReference type="GO" id="GO:0006508">
    <property type="term" value="P:proteolysis"/>
    <property type="evidence" value="ECO:0007669"/>
    <property type="project" value="UniProtKB-KW"/>
</dbReference>
<sequence>MQKVNASFRTTGADPKKLGEKKGFTSFIHNTKKGVLTLGISVFALSSIPAFSSVAAPNAAEEDILVFSDEGEIVSQNDQTVELFTSDVLSGDTQSRSQQVVDYAMQFLGRPYKYGGVSLLNGSDCSGFLMGIFGHFGVSLPHSSAEIRSVGANVGGLENAIPGDVLAYSGHVGIYLGNGLMLSALNSRSGVTIQSATYKPIKSIRRLV</sequence>
<reference evidence="6" key="2">
    <citation type="submission" date="2013-03" db="EMBL/GenBank/DDBJ databases">
        <title>The Genome Sequence of Oribacterium sp. ACB1.</title>
        <authorList>
            <consortium name="The Broad Institute Genomics Platform"/>
            <consortium name="The Broad Institute Genome Sequencing Center for Infectious Disease"/>
            <person name="Earl A."/>
            <person name="Ward D."/>
            <person name="Feldgarden M."/>
            <person name="Gevers D."/>
            <person name="Sizova M."/>
            <person name="Hazen A."/>
            <person name="Epstein S."/>
            <person name="Walker B."/>
            <person name="Young S."/>
            <person name="Zeng Q."/>
            <person name="Gargeya S."/>
            <person name="Fitzgerald M."/>
            <person name="Haas B."/>
            <person name="Abouelleil A."/>
            <person name="Allen A.W."/>
            <person name="Alvarado L."/>
            <person name="Arachchi H.M."/>
            <person name="Berlin A.M."/>
            <person name="Chapman S.B."/>
            <person name="Gainer-Dewar J."/>
            <person name="Goldberg J."/>
            <person name="Griggs A."/>
            <person name="Gujja S."/>
            <person name="Hansen M."/>
            <person name="Howarth C."/>
            <person name="Imamovic A."/>
            <person name="Ireland A."/>
            <person name="Larimer J."/>
            <person name="McCowan C."/>
            <person name="Murphy C."/>
            <person name="Pearson M."/>
            <person name="Poon T.W."/>
            <person name="Priest M."/>
            <person name="Roberts A."/>
            <person name="Saif S."/>
            <person name="Shea T."/>
            <person name="Sisk P."/>
            <person name="Sykes S."/>
            <person name="Wortman J."/>
            <person name="Nusbaum C."/>
            <person name="Birren B."/>
        </authorList>
    </citation>
    <scope>NUCLEOTIDE SEQUENCE [LARGE SCALE GENOMIC DNA]</scope>
    <source>
        <strain evidence="6">ACB1</strain>
    </source>
</reference>
<dbReference type="InterPro" id="IPR000064">
    <property type="entry name" value="NLP_P60_dom"/>
</dbReference>
<reference evidence="6" key="1">
    <citation type="submission" date="2011-08" db="EMBL/GenBank/DDBJ databases">
        <authorList>
            <consortium name="The Broad Institute Genome Sequencing Platform"/>
            <person name="Earl A."/>
            <person name="Ward D."/>
            <person name="Feldgarden M."/>
            <person name="Gevers D."/>
            <person name="Sizova M."/>
            <person name="Hazen A."/>
            <person name="Epstein S."/>
            <person name="Young S.K."/>
            <person name="Zeng Q."/>
            <person name="Gargeya S."/>
            <person name="Fitzgerald M."/>
            <person name="Haas B."/>
            <person name="Abouelleil A."/>
            <person name="Alvarado L."/>
            <person name="Arachchi H.M."/>
            <person name="Berlin A."/>
            <person name="Brown A."/>
            <person name="Chapman S.B."/>
            <person name="Chen Z."/>
            <person name="Dunbar C."/>
            <person name="Freedman E."/>
            <person name="Gearin G."/>
            <person name="Gellesch M."/>
            <person name="Goldberg J."/>
            <person name="Griggs A."/>
            <person name="Gujja S."/>
            <person name="Heiman D."/>
            <person name="Howarth C."/>
            <person name="Larson L."/>
            <person name="Lui A."/>
            <person name="MacDonald P.J.P."/>
            <person name="Montmayeur A."/>
            <person name="Murphy C."/>
            <person name="Neiman D."/>
            <person name="Pearson M."/>
            <person name="Priest M."/>
            <person name="Roberts A."/>
            <person name="Saif S."/>
            <person name="Shea T."/>
            <person name="Shenoy N."/>
            <person name="Sisk P."/>
            <person name="Stolte C."/>
            <person name="Sykes S."/>
            <person name="Wortman J."/>
            <person name="Nusbaum C."/>
            <person name="Birren B."/>
        </authorList>
    </citation>
    <scope>NUCLEOTIDE SEQUENCE</scope>
    <source>
        <strain evidence="6">ACB1</strain>
    </source>
</reference>
<protein>
    <recommendedName>
        <fullName evidence="5">NlpC/P60 domain-containing protein</fullName>
    </recommendedName>
</protein>
<evidence type="ECO:0000256" key="2">
    <source>
        <dbReference type="ARBA" id="ARBA00022670"/>
    </source>
</evidence>
<evidence type="ECO:0000256" key="1">
    <source>
        <dbReference type="ARBA" id="ARBA00007074"/>
    </source>
</evidence>
<dbReference type="PANTHER" id="PTHR47053:SF1">
    <property type="entry name" value="MUREIN DD-ENDOPEPTIDASE MEPH-RELATED"/>
    <property type="match status" value="1"/>
</dbReference>
<dbReference type="PROSITE" id="PS51935">
    <property type="entry name" value="NLPC_P60"/>
    <property type="match status" value="1"/>
</dbReference>
<dbReference type="HOGENOM" id="CLU_016043_6_5_9"/>
<dbReference type="AlphaFoldDB" id="G9WK92"/>
<dbReference type="Proteomes" id="UP000018461">
    <property type="component" value="Unassembled WGS sequence"/>
</dbReference>